<evidence type="ECO:0000313" key="8">
    <source>
        <dbReference type="Proteomes" id="UP000324974"/>
    </source>
</evidence>
<feature type="domain" description="Solute-binding protein family 5" evidence="6">
    <location>
        <begin position="450"/>
        <end position="809"/>
    </location>
</feature>
<organism evidence="7 8">
    <name type="scientific">Limnoglobus roseus</name>
    <dbReference type="NCBI Taxonomy" id="2598579"/>
    <lineage>
        <taxon>Bacteria</taxon>
        <taxon>Pseudomonadati</taxon>
        <taxon>Planctomycetota</taxon>
        <taxon>Planctomycetia</taxon>
        <taxon>Gemmatales</taxon>
        <taxon>Gemmataceae</taxon>
        <taxon>Limnoglobus</taxon>
    </lineage>
</organism>
<dbReference type="PANTHER" id="PTHR30290">
    <property type="entry name" value="PERIPLASMIC BINDING COMPONENT OF ABC TRANSPORTER"/>
    <property type="match status" value="1"/>
</dbReference>
<feature type="region of interest" description="Disordered" evidence="5">
    <location>
        <begin position="53"/>
        <end position="75"/>
    </location>
</feature>
<evidence type="ECO:0000256" key="2">
    <source>
        <dbReference type="ARBA" id="ARBA00022448"/>
    </source>
</evidence>
<sequence length="941" mass="105511">MMNPPPVVLFRDNPKFRMNNTRSLPRHVRPFLLSFGLLLLTVVVGINGQGQIVPKKTDKKGEKESPAVPGGTGAYAEVEDPKAKKVRESIPIDDEAPVVFLPKGAYYVRIEDLARAAADTPSPPLRALLLRYVVAFDRITDFQDKAQRVTPIPAFRLGKIPPVFGVFDLDDRNQPAALRRMESTKVRKIEHYEELIVEEAERLVNAKLLEPPGVERKDRVEAAEQLLAGALLFHDAARDQSKRKGIGWEQVRAKVADTLSAVRLTRLKLASERKDWALVRSLGSRMTSLYPNNLKLLEEVFTARLAEALLAATESEKPAELENARDLLSEFESRFPGSKSETAESIREALKEKAKNLFEQASVALRQNDQKRAQQLIRTVETIDPGHAGLRDLQGQLTGAYSVLYVGARHLPERMTPLTARFPSERQAVDLIFEPLLEALPDDSYGVKYRPVLANAMPTAAGLSRDFTLVKTAEWAGLGREYLDATDVAGTLKAVRDKYRHTWVGEYVDWMPDPVRVEDHTRLRINFASGHPFPLAMMTTKVLPARWLTAENKQLDDLVFALKPVGTGPFRFVGKGQPTDGPTEVVFAANPTFARRAGRIGQPFIKEVHFVDLAKVADPAALFRSGQLHFLPDVPTGELAKFTAPAAKLKGQVDVVTTESNRRIYMLAINHQRPELNSVALRRGLAHAIDREEILDKVYRAGFSQFHKALVGPFPPNSWPIPKVAGSVPPPLFDSSLAQAKMSEYAVRGGEKTLTLLYSTDDARSRFACEMVRKQIETATATAVSIKIALEGLPAVVFHKRVYEDRDFELAYVPFEYRDDWYPYGLGFLLDPEAQSQGGRNFMRYPPRTVSPSREDKLLGQQLEEIRHHADFTGKLSPQAQRLQLRFVEAMPFIPLWQLDRHMVVSTKLKFYLDDTGEALNPKWLAPDHAFAGVARWKLQD</sequence>
<evidence type="ECO:0000256" key="3">
    <source>
        <dbReference type="ARBA" id="ARBA00022729"/>
    </source>
</evidence>
<dbReference type="SUPFAM" id="SSF53850">
    <property type="entry name" value="Periplasmic binding protein-like II"/>
    <property type="match status" value="1"/>
</dbReference>
<name>A0A5C1ALG5_9BACT</name>
<dbReference type="EMBL" id="CP042425">
    <property type="protein sequence ID" value="QEL19027.1"/>
    <property type="molecule type" value="Genomic_DNA"/>
</dbReference>
<feature type="compositionally biased region" description="Basic and acidic residues" evidence="5">
    <location>
        <begin position="55"/>
        <end position="65"/>
    </location>
</feature>
<keyword evidence="4" id="KW-0175">Coiled coil</keyword>
<comment type="similarity">
    <text evidence="1">Belongs to the bacterial solute-binding protein 5 family.</text>
</comment>
<dbReference type="Pfam" id="PF00496">
    <property type="entry name" value="SBP_bac_5"/>
    <property type="match status" value="1"/>
</dbReference>
<evidence type="ECO:0000256" key="4">
    <source>
        <dbReference type="SAM" id="Coils"/>
    </source>
</evidence>
<keyword evidence="8" id="KW-1185">Reference proteome</keyword>
<keyword evidence="2" id="KW-0813">Transport</keyword>
<dbReference type="KEGG" id="lrs:PX52LOC_06081"/>
<proteinExistence type="inferred from homology"/>
<dbReference type="Gene3D" id="3.10.105.10">
    <property type="entry name" value="Dipeptide-binding Protein, Domain 3"/>
    <property type="match status" value="1"/>
</dbReference>
<dbReference type="OrthoDB" id="239741at2"/>
<dbReference type="InterPro" id="IPR039424">
    <property type="entry name" value="SBP_5"/>
</dbReference>
<dbReference type="PANTHER" id="PTHR30290:SF9">
    <property type="entry name" value="OLIGOPEPTIDE-BINDING PROTEIN APPA"/>
    <property type="match status" value="1"/>
</dbReference>
<dbReference type="Gene3D" id="3.90.76.10">
    <property type="entry name" value="Dipeptide-binding Protein, Domain 1"/>
    <property type="match status" value="1"/>
</dbReference>
<protein>
    <submittedName>
        <fullName evidence="7">ABC transporter substrate-binding protein</fullName>
    </submittedName>
</protein>
<accession>A0A5C1ALG5</accession>
<dbReference type="GO" id="GO:0015833">
    <property type="term" value="P:peptide transport"/>
    <property type="evidence" value="ECO:0007669"/>
    <property type="project" value="TreeGrafter"/>
</dbReference>
<gene>
    <name evidence="7" type="ORF">PX52LOC_06081</name>
</gene>
<evidence type="ECO:0000256" key="1">
    <source>
        <dbReference type="ARBA" id="ARBA00005695"/>
    </source>
</evidence>
<dbReference type="Gene3D" id="3.40.190.10">
    <property type="entry name" value="Periplasmic binding protein-like II"/>
    <property type="match status" value="1"/>
</dbReference>
<dbReference type="Proteomes" id="UP000324974">
    <property type="component" value="Chromosome"/>
</dbReference>
<dbReference type="AlphaFoldDB" id="A0A5C1ALG5"/>
<evidence type="ECO:0000259" key="6">
    <source>
        <dbReference type="Pfam" id="PF00496"/>
    </source>
</evidence>
<reference evidence="8" key="1">
    <citation type="submission" date="2019-08" db="EMBL/GenBank/DDBJ databases">
        <title>Limnoglobus roseus gen. nov., sp. nov., a novel freshwater planctomycete with a giant genome from the family Gemmataceae.</title>
        <authorList>
            <person name="Kulichevskaya I.S."/>
            <person name="Naumoff D.G."/>
            <person name="Miroshnikov K."/>
            <person name="Ivanova A."/>
            <person name="Philippov D.A."/>
            <person name="Hakobyan A."/>
            <person name="Rijpstra I.C."/>
            <person name="Sinninghe Damste J.S."/>
            <person name="Liesack W."/>
            <person name="Dedysh S.N."/>
        </authorList>
    </citation>
    <scope>NUCLEOTIDE SEQUENCE [LARGE SCALE GENOMIC DNA]</scope>
    <source>
        <strain evidence="8">PX52</strain>
    </source>
</reference>
<keyword evidence="3" id="KW-0732">Signal</keyword>
<evidence type="ECO:0000256" key="5">
    <source>
        <dbReference type="SAM" id="MobiDB-lite"/>
    </source>
</evidence>
<evidence type="ECO:0000313" key="7">
    <source>
        <dbReference type="EMBL" id="QEL19027.1"/>
    </source>
</evidence>
<dbReference type="InterPro" id="IPR000914">
    <property type="entry name" value="SBP_5_dom"/>
</dbReference>
<dbReference type="GO" id="GO:1904680">
    <property type="term" value="F:peptide transmembrane transporter activity"/>
    <property type="evidence" value="ECO:0007669"/>
    <property type="project" value="TreeGrafter"/>
</dbReference>
<feature type="coiled-coil region" evidence="4">
    <location>
        <begin position="340"/>
        <end position="367"/>
    </location>
</feature>
<dbReference type="CDD" id="cd00995">
    <property type="entry name" value="PBP2_NikA_DppA_OppA_like"/>
    <property type="match status" value="1"/>
</dbReference>